<feature type="transmembrane region" description="Helical" evidence="10">
    <location>
        <begin position="121"/>
        <end position="149"/>
    </location>
</feature>
<dbReference type="EMBL" id="BAABBO010000007">
    <property type="protein sequence ID" value="GAA3957648.1"/>
    <property type="molecule type" value="Genomic_DNA"/>
</dbReference>
<evidence type="ECO:0000256" key="7">
    <source>
        <dbReference type="ARBA" id="ARBA00023136"/>
    </source>
</evidence>
<feature type="domain" description="Phosphatidic acid phosphatase type 2/haloperoxidase" evidence="11">
    <location>
        <begin position="67"/>
        <end position="176"/>
    </location>
</feature>
<evidence type="ECO:0000259" key="11">
    <source>
        <dbReference type="SMART" id="SM00014"/>
    </source>
</evidence>
<dbReference type="PANTHER" id="PTHR14969">
    <property type="entry name" value="SPHINGOSINE-1-PHOSPHATE PHOSPHOHYDROLASE"/>
    <property type="match status" value="1"/>
</dbReference>
<evidence type="ECO:0000256" key="9">
    <source>
        <dbReference type="ARBA" id="ARBA00047594"/>
    </source>
</evidence>
<evidence type="ECO:0000256" key="8">
    <source>
        <dbReference type="ARBA" id="ARBA00032707"/>
    </source>
</evidence>
<evidence type="ECO:0000256" key="6">
    <source>
        <dbReference type="ARBA" id="ARBA00022989"/>
    </source>
</evidence>
<protein>
    <recommendedName>
        <fullName evidence="2">undecaprenyl-diphosphate phosphatase</fullName>
        <ecNumber evidence="2">3.6.1.27</ecNumber>
    </recommendedName>
    <alternativeName>
        <fullName evidence="8">Undecaprenyl pyrophosphate phosphatase</fullName>
    </alternativeName>
</protein>
<comment type="subcellular location">
    <subcellularLocation>
        <location evidence="1">Cell membrane</location>
        <topology evidence="1">Multi-pass membrane protein</topology>
    </subcellularLocation>
</comment>
<keyword evidence="4 10" id="KW-0812">Transmembrane</keyword>
<gene>
    <name evidence="12" type="ORF">GCM10022278_15210</name>
</gene>
<dbReference type="InterPro" id="IPR000326">
    <property type="entry name" value="PAP2/HPO"/>
</dbReference>
<dbReference type="Proteomes" id="UP001501337">
    <property type="component" value="Unassembled WGS sequence"/>
</dbReference>
<dbReference type="InterPro" id="IPR036938">
    <property type="entry name" value="PAP2/HPO_sf"/>
</dbReference>
<evidence type="ECO:0000256" key="10">
    <source>
        <dbReference type="SAM" id="Phobius"/>
    </source>
</evidence>
<evidence type="ECO:0000256" key="3">
    <source>
        <dbReference type="ARBA" id="ARBA00022475"/>
    </source>
</evidence>
<comment type="catalytic activity">
    <reaction evidence="9">
        <text>di-trans,octa-cis-undecaprenyl diphosphate + H2O = di-trans,octa-cis-undecaprenyl phosphate + phosphate + H(+)</text>
        <dbReference type="Rhea" id="RHEA:28094"/>
        <dbReference type="ChEBI" id="CHEBI:15377"/>
        <dbReference type="ChEBI" id="CHEBI:15378"/>
        <dbReference type="ChEBI" id="CHEBI:43474"/>
        <dbReference type="ChEBI" id="CHEBI:58405"/>
        <dbReference type="ChEBI" id="CHEBI:60392"/>
        <dbReference type="EC" id="3.6.1.27"/>
    </reaction>
</comment>
<evidence type="ECO:0000256" key="2">
    <source>
        <dbReference type="ARBA" id="ARBA00012374"/>
    </source>
</evidence>
<dbReference type="EC" id="3.6.1.27" evidence="2"/>
<dbReference type="CDD" id="cd01610">
    <property type="entry name" value="PAP2_like"/>
    <property type="match status" value="1"/>
</dbReference>
<accession>A0ABP7P0P5</accession>
<dbReference type="Pfam" id="PF01569">
    <property type="entry name" value="PAP2"/>
    <property type="match status" value="1"/>
</dbReference>
<evidence type="ECO:0000313" key="13">
    <source>
        <dbReference type="Proteomes" id="UP001501337"/>
    </source>
</evidence>
<evidence type="ECO:0000256" key="5">
    <source>
        <dbReference type="ARBA" id="ARBA00022801"/>
    </source>
</evidence>
<name>A0ABP7P0P5_9GAMM</name>
<dbReference type="SUPFAM" id="SSF48317">
    <property type="entry name" value="Acid phosphatase/Vanadium-dependent haloperoxidase"/>
    <property type="match status" value="1"/>
</dbReference>
<dbReference type="Gene3D" id="1.20.144.10">
    <property type="entry name" value="Phosphatidic acid phosphatase type 2/haloperoxidase"/>
    <property type="match status" value="1"/>
</dbReference>
<feature type="transmembrane region" description="Helical" evidence="10">
    <location>
        <begin position="161"/>
        <end position="184"/>
    </location>
</feature>
<keyword evidence="7 10" id="KW-0472">Membrane</keyword>
<keyword evidence="5" id="KW-0378">Hydrolase</keyword>
<dbReference type="PANTHER" id="PTHR14969:SF62">
    <property type="entry name" value="DECAPRENYLPHOSPHORYL-5-PHOSPHORIBOSE PHOSPHATASE RV3807C-RELATED"/>
    <property type="match status" value="1"/>
</dbReference>
<keyword evidence="13" id="KW-1185">Reference proteome</keyword>
<evidence type="ECO:0000313" key="12">
    <source>
        <dbReference type="EMBL" id="GAA3957648.1"/>
    </source>
</evidence>
<proteinExistence type="predicted"/>
<dbReference type="SMART" id="SM00014">
    <property type="entry name" value="acidPPc"/>
    <property type="match status" value="1"/>
</dbReference>
<comment type="caution">
    <text evidence="12">The sequence shown here is derived from an EMBL/GenBank/DDBJ whole genome shotgun (WGS) entry which is preliminary data.</text>
</comment>
<keyword evidence="6 10" id="KW-1133">Transmembrane helix</keyword>
<keyword evidence="3" id="KW-1003">Cell membrane</keyword>
<feature type="transmembrane region" description="Helical" evidence="10">
    <location>
        <begin position="39"/>
        <end position="60"/>
    </location>
</feature>
<sequence length="185" mass="20351">MDIRKNALLFQKFDQLELTTCLRLNGYCHKLLPRQFFSVISRLGDGAAWFTLLLLLPVFYGVTGLQVSASMALTGLVCTLIYKTLKSSLIRTRPFLNSPDILCGTAPLDRYSFPSGHTMHAVCFSVMVIHFCPIFALVVVPFTVLIALSRVVLGLHYPTDVIVGALLGWAVAAIGIAISHSTFVY</sequence>
<evidence type="ECO:0000256" key="1">
    <source>
        <dbReference type="ARBA" id="ARBA00004651"/>
    </source>
</evidence>
<reference evidence="13" key="1">
    <citation type="journal article" date="2019" name="Int. J. Syst. Evol. Microbiol.">
        <title>The Global Catalogue of Microorganisms (GCM) 10K type strain sequencing project: providing services to taxonomists for standard genome sequencing and annotation.</title>
        <authorList>
            <consortium name="The Broad Institute Genomics Platform"/>
            <consortium name="The Broad Institute Genome Sequencing Center for Infectious Disease"/>
            <person name="Wu L."/>
            <person name="Ma J."/>
        </authorList>
    </citation>
    <scope>NUCLEOTIDE SEQUENCE [LARGE SCALE GENOMIC DNA]</scope>
    <source>
        <strain evidence="13">JCM 17555</strain>
    </source>
</reference>
<dbReference type="RefSeq" id="WP_344804941.1">
    <property type="nucleotide sequence ID" value="NZ_BAABBO010000007.1"/>
</dbReference>
<evidence type="ECO:0000256" key="4">
    <source>
        <dbReference type="ARBA" id="ARBA00022692"/>
    </source>
</evidence>
<organism evidence="12 13">
    <name type="scientific">Allohahella marinimesophila</name>
    <dbReference type="NCBI Taxonomy" id="1054972"/>
    <lineage>
        <taxon>Bacteria</taxon>
        <taxon>Pseudomonadati</taxon>
        <taxon>Pseudomonadota</taxon>
        <taxon>Gammaproteobacteria</taxon>
        <taxon>Oceanospirillales</taxon>
        <taxon>Hahellaceae</taxon>
        <taxon>Allohahella</taxon>
    </lineage>
</organism>